<reference evidence="1" key="1">
    <citation type="submission" date="2011-09" db="EMBL/GenBank/DDBJ databases">
        <title>Complete sequence of Halovivax ruber XH-70.</title>
        <authorList>
            <consortium name="US DOE Joint Genome Institute"/>
            <person name="Lucas S."/>
            <person name="Han J."/>
            <person name="Lapidus A."/>
            <person name="Cheng J.-F."/>
            <person name="Goodwin L."/>
            <person name="Pitluck S."/>
            <person name="Peters L."/>
            <person name="Mikhailova N."/>
            <person name="Davenport K."/>
            <person name="Detter J.C."/>
            <person name="Han C."/>
            <person name="Tapia R."/>
            <person name="Land M."/>
            <person name="Hauser L."/>
            <person name="Kyrpides N."/>
            <person name="Ivanova N."/>
            <person name="Pagani I."/>
            <person name="Sproer C."/>
            <person name="Anderson I."/>
            <person name="Woyke T."/>
        </authorList>
    </citation>
    <scope>NUCLEOTIDE SEQUENCE</scope>
    <source>
        <strain evidence="1">XH-70</strain>
    </source>
</reference>
<dbReference type="RefSeq" id="WP_015301016.1">
    <property type="nucleotide sequence ID" value="NC_019964.1"/>
</dbReference>
<dbReference type="EMBL" id="CP003050">
    <property type="protein sequence ID" value="AGB16386.1"/>
    <property type="molecule type" value="Genomic_DNA"/>
</dbReference>
<sequence>MKVRGERECTECGTRWSYFETGSVSCPGCGSLRSVGSGDRREHTDAAVTLDLTDVRADVNDRPLVDVVGDATDRCRTYVARRGFIAGGDLRPLDETYVAALELRSVHGLLVGHRSLGDDEQLYVLSLLRDADDGTRPPAADVPPSLRAARGIAVARAVTDYRRAITDWAADRSLDSETTTAIEALGDHATRLDGLDGDVDPVTAGTILSATRSLGDALRGEGKTDAAEIVAQLDDLDYRD</sequence>
<evidence type="ECO:0008006" key="3">
    <source>
        <dbReference type="Google" id="ProtNLM"/>
    </source>
</evidence>
<evidence type="ECO:0000313" key="1">
    <source>
        <dbReference type="EMBL" id="AGB16386.1"/>
    </source>
</evidence>
<dbReference type="STRING" id="797302.Halru_1787"/>
<dbReference type="eggNOG" id="arCOG04625">
    <property type="taxonomic scope" value="Archaea"/>
</dbReference>
<organism evidence="1 2">
    <name type="scientific">Halovivax ruber (strain DSM 18193 / JCM 13892 / XH-70)</name>
    <dbReference type="NCBI Taxonomy" id="797302"/>
    <lineage>
        <taxon>Archaea</taxon>
        <taxon>Methanobacteriati</taxon>
        <taxon>Methanobacteriota</taxon>
        <taxon>Stenosarchaea group</taxon>
        <taxon>Halobacteria</taxon>
        <taxon>Halobacteriales</taxon>
        <taxon>Natrialbaceae</taxon>
        <taxon>Halovivax</taxon>
    </lineage>
</organism>
<gene>
    <name evidence="1" type="ordered locus">Halru_1787</name>
</gene>
<dbReference type="Proteomes" id="UP000010846">
    <property type="component" value="Chromosome"/>
</dbReference>
<keyword evidence="2" id="KW-1185">Reference proteome</keyword>
<protein>
    <recommendedName>
        <fullName evidence="3">TFIIB-type zinc ribbon-containing protein</fullName>
    </recommendedName>
</protein>
<dbReference type="OrthoDB" id="341613at2157"/>
<dbReference type="Pfam" id="PF23430">
    <property type="entry name" value="DUF7117"/>
    <property type="match status" value="1"/>
</dbReference>
<evidence type="ECO:0000313" key="2">
    <source>
        <dbReference type="Proteomes" id="UP000010846"/>
    </source>
</evidence>
<name>L0IDV0_HALRX</name>
<dbReference type="InterPro" id="IPR055541">
    <property type="entry name" value="DUF7117"/>
</dbReference>
<dbReference type="KEGG" id="hru:Halru_1787"/>
<dbReference type="HOGENOM" id="CLU_077072_0_0_2"/>
<accession>L0IDV0</accession>
<dbReference type="AlphaFoldDB" id="L0IDV0"/>
<dbReference type="GeneID" id="14377246"/>
<proteinExistence type="predicted"/>